<organism evidence="2 3">
    <name type="scientific">Hazenella coriacea</name>
    <dbReference type="NCBI Taxonomy" id="1179467"/>
    <lineage>
        <taxon>Bacteria</taxon>
        <taxon>Bacillati</taxon>
        <taxon>Bacillota</taxon>
        <taxon>Bacilli</taxon>
        <taxon>Bacillales</taxon>
        <taxon>Thermoactinomycetaceae</taxon>
        <taxon>Hazenella</taxon>
    </lineage>
</organism>
<evidence type="ECO:0000256" key="1">
    <source>
        <dbReference type="SAM" id="SignalP"/>
    </source>
</evidence>
<evidence type="ECO:0000313" key="3">
    <source>
        <dbReference type="Proteomes" id="UP000294937"/>
    </source>
</evidence>
<gene>
    <name evidence="2" type="ORF">EDD58_101530</name>
</gene>
<feature type="signal peptide" evidence="1">
    <location>
        <begin position="1"/>
        <end position="22"/>
    </location>
</feature>
<dbReference type="AlphaFoldDB" id="A0A4R3LC94"/>
<reference evidence="2 3" key="1">
    <citation type="submission" date="2019-03" db="EMBL/GenBank/DDBJ databases">
        <title>Genomic Encyclopedia of Type Strains, Phase IV (KMG-IV): sequencing the most valuable type-strain genomes for metagenomic binning, comparative biology and taxonomic classification.</title>
        <authorList>
            <person name="Goeker M."/>
        </authorList>
    </citation>
    <scope>NUCLEOTIDE SEQUENCE [LARGE SCALE GENOMIC DNA]</scope>
    <source>
        <strain evidence="2 3">DSM 45707</strain>
    </source>
</reference>
<dbReference type="EMBL" id="SMAG01000001">
    <property type="protein sequence ID" value="TCS96885.1"/>
    <property type="molecule type" value="Genomic_DNA"/>
</dbReference>
<name>A0A4R3LC94_9BACL</name>
<accession>A0A4R3LC94</accession>
<protein>
    <submittedName>
        <fullName evidence="2">Uncharacterized protein</fullName>
    </submittedName>
</protein>
<proteinExistence type="predicted"/>
<feature type="chain" id="PRO_5020872562" evidence="1">
    <location>
        <begin position="23"/>
        <end position="112"/>
    </location>
</feature>
<comment type="caution">
    <text evidence="2">The sequence shown here is derived from an EMBL/GenBank/DDBJ whole genome shotgun (WGS) entry which is preliminary data.</text>
</comment>
<dbReference type="RefSeq" id="WP_131923262.1">
    <property type="nucleotide sequence ID" value="NZ_SMAG01000001.1"/>
</dbReference>
<dbReference type="Proteomes" id="UP000294937">
    <property type="component" value="Unassembled WGS sequence"/>
</dbReference>
<keyword evidence="3" id="KW-1185">Reference proteome</keyword>
<keyword evidence="1" id="KW-0732">Signal</keyword>
<sequence length="112" mass="11875">MLKRIWGLSVASMVLLTGAASAATAFCETTGSQGSAESGLVSMNGQVIVSGSNNGSGTAYHYFKRQINYFPDETIANFSTAPKGSYSRTLSVNTGRYYVNVSGRTSWTKAVN</sequence>
<evidence type="ECO:0000313" key="2">
    <source>
        <dbReference type="EMBL" id="TCS96885.1"/>
    </source>
</evidence>